<protein>
    <submittedName>
        <fullName evidence="1">Uncharacterized protein</fullName>
    </submittedName>
</protein>
<sequence length="72" mass="8395">MSSLQVATLQTLSMPSMTFPCRSGTVGRLHAYSVLYKITNSTWYCMYVPLGEGCLIWWMPKEKIWIYHCNRN</sequence>
<reference evidence="1" key="1">
    <citation type="submission" date="2019-04" db="EMBL/GenBank/DDBJ databases">
        <title>Friends and foes A comparative genomics studyof 23 Aspergillus species from section Flavi.</title>
        <authorList>
            <consortium name="DOE Joint Genome Institute"/>
            <person name="Kjaerbolling I."/>
            <person name="Vesth T."/>
            <person name="Frisvad J.C."/>
            <person name="Nybo J.L."/>
            <person name="Theobald S."/>
            <person name="Kildgaard S."/>
            <person name="Isbrandt T."/>
            <person name="Kuo A."/>
            <person name="Sato A."/>
            <person name="Lyhne E.K."/>
            <person name="Kogle M.E."/>
            <person name="Wiebenga A."/>
            <person name="Kun R.S."/>
            <person name="Lubbers R.J."/>
            <person name="Makela M.R."/>
            <person name="Barry K."/>
            <person name="Chovatia M."/>
            <person name="Clum A."/>
            <person name="Daum C."/>
            <person name="Haridas S."/>
            <person name="He G."/>
            <person name="LaButti K."/>
            <person name="Lipzen A."/>
            <person name="Mondo S."/>
            <person name="Riley R."/>
            <person name="Salamov A."/>
            <person name="Simmons B.A."/>
            <person name="Magnuson J.K."/>
            <person name="Henrissat B."/>
            <person name="Mortensen U.H."/>
            <person name="Larsen T.O."/>
            <person name="Devries R.P."/>
            <person name="Grigoriev I.V."/>
            <person name="Machida M."/>
            <person name="Baker S.E."/>
            <person name="Andersen M.R."/>
        </authorList>
    </citation>
    <scope>NUCLEOTIDE SEQUENCE [LARGE SCALE GENOMIC DNA]</scope>
    <source>
        <strain evidence="1">IBT 14317</strain>
    </source>
</reference>
<organism evidence="1">
    <name type="scientific">Petromyces alliaceus</name>
    <name type="common">Aspergillus alliaceus</name>
    <dbReference type="NCBI Taxonomy" id="209559"/>
    <lineage>
        <taxon>Eukaryota</taxon>
        <taxon>Fungi</taxon>
        <taxon>Dikarya</taxon>
        <taxon>Ascomycota</taxon>
        <taxon>Pezizomycotina</taxon>
        <taxon>Eurotiomycetes</taxon>
        <taxon>Eurotiomycetidae</taxon>
        <taxon>Eurotiales</taxon>
        <taxon>Aspergillaceae</taxon>
        <taxon>Aspergillus</taxon>
        <taxon>Aspergillus subgen. Circumdati</taxon>
    </lineage>
</organism>
<name>A0A5N7CSZ9_PETAA</name>
<dbReference type="AlphaFoldDB" id="A0A5N7CSZ9"/>
<accession>A0A5N7CSZ9</accession>
<dbReference type="EMBL" id="ML735214">
    <property type="protein sequence ID" value="KAE8396693.1"/>
    <property type="molecule type" value="Genomic_DNA"/>
</dbReference>
<evidence type="ECO:0000313" key="1">
    <source>
        <dbReference type="EMBL" id="KAE8396693.1"/>
    </source>
</evidence>
<dbReference type="Proteomes" id="UP000326877">
    <property type="component" value="Unassembled WGS sequence"/>
</dbReference>
<accession>A0A5N6FUM4</accession>
<gene>
    <name evidence="1" type="ORF">BDV23DRAFT_143390</name>
</gene>
<proteinExistence type="predicted"/>